<evidence type="ECO:0000313" key="1">
    <source>
        <dbReference type="EMBL" id="ORC36579.1"/>
    </source>
</evidence>
<dbReference type="STRING" id="1963862.B4O97_05815"/>
<evidence type="ECO:0000313" key="2">
    <source>
        <dbReference type="Proteomes" id="UP000192343"/>
    </source>
</evidence>
<dbReference type="RefSeq" id="WP_083049116.1">
    <property type="nucleotide sequence ID" value="NZ_CAXXQO010000004.1"/>
</dbReference>
<sequence length="151" mass="17389">MGQTIHFEEDLYFLNELLNTLDGGVALNLDRLFFFDKIIEDIFFIDTTIGRLYSALGESYRIVQAESVTRGIITVKQRFTDFLSIIISNSSGMGEAFTPFLEKFSEMTDSHRRDVEELQKSLLSSDMQSTPREVISQEEYQFLFPSDEDEA</sequence>
<name>A0A1Y1S1E1_9SPIO</name>
<gene>
    <name evidence="1" type="ORF">B4O97_05815</name>
</gene>
<protein>
    <submittedName>
        <fullName evidence="1">Uncharacterized protein</fullName>
    </submittedName>
</protein>
<reference evidence="1 2" key="1">
    <citation type="submission" date="2017-03" db="EMBL/GenBank/DDBJ databases">
        <title>Draft Genome sequence of Marispirochaeta sp. strain JC444.</title>
        <authorList>
            <person name="Shivani Y."/>
            <person name="Subhash Y."/>
            <person name="Sasikala C."/>
            <person name="Ramana C."/>
        </authorList>
    </citation>
    <scope>NUCLEOTIDE SEQUENCE [LARGE SCALE GENOMIC DNA]</scope>
    <source>
        <strain evidence="1 2">JC444</strain>
    </source>
</reference>
<dbReference type="AlphaFoldDB" id="A0A1Y1S1E1"/>
<accession>A0A1Y1S1E1</accession>
<organism evidence="1 2">
    <name type="scientific">Marispirochaeta aestuarii</name>
    <dbReference type="NCBI Taxonomy" id="1963862"/>
    <lineage>
        <taxon>Bacteria</taxon>
        <taxon>Pseudomonadati</taxon>
        <taxon>Spirochaetota</taxon>
        <taxon>Spirochaetia</taxon>
        <taxon>Spirochaetales</taxon>
        <taxon>Spirochaetaceae</taxon>
        <taxon>Marispirochaeta</taxon>
    </lineage>
</organism>
<dbReference type="EMBL" id="MWQY01000005">
    <property type="protein sequence ID" value="ORC36579.1"/>
    <property type="molecule type" value="Genomic_DNA"/>
</dbReference>
<dbReference type="OrthoDB" id="369792at2"/>
<comment type="caution">
    <text evidence="1">The sequence shown here is derived from an EMBL/GenBank/DDBJ whole genome shotgun (WGS) entry which is preliminary data.</text>
</comment>
<keyword evidence="2" id="KW-1185">Reference proteome</keyword>
<dbReference type="Proteomes" id="UP000192343">
    <property type="component" value="Unassembled WGS sequence"/>
</dbReference>
<proteinExistence type="predicted"/>